<dbReference type="RefSeq" id="WP_192460920.1">
    <property type="nucleotide sequence ID" value="NZ_JACYFJ010000001.1"/>
</dbReference>
<evidence type="ECO:0000313" key="1">
    <source>
        <dbReference type="EMBL" id="MFC4095392.1"/>
    </source>
</evidence>
<dbReference type="EMBL" id="JBHSAW010000004">
    <property type="protein sequence ID" value="MFC4095392.1"/>
    <property type="molecule type" value="Genomic_DNA"/>
</dbReference>
<evidence type="ECO:0000313" key="2">
    <source>
        <dbReference type="Proteomes" id="UP001595814"/>
    </source>
</evidence>
<name>A0ABV8JQQ3_9FLAO</name>
<reference evidence="2" key="1">
    <citation type="journal article" date="2019" name="Int. J. Syst. Evol. Microbiol.">
        <title>The Global Catalogue of Microorganisms (GCM) 10K type strain sequencing project: providing services to taxonomists for standard genome sequencing and annotation.</title>
        <authorList>
            <consortium name="The Broad Institute Genomics Platform"/>
            <consortium name="The Broad Institute Genome Sequencing Center for Infectious Disease"/>
            <person name="Wu L."/>
            <person name="Ma J."/>
        </authorList>
    </citation>
    <scope>NUCLEOTIDE SEQUENCE [LARGE SCALE GENOMIC DNA]</scope>
    <source>
        <strain evidence="2">CECT 7477</strain>
    </source>
</reference>
<organism evidence="1 2">
    <name type="scientific">Euzebyella saccharophila</name>
    <dbReference type="NCBI Taxonomy" id="679664"/>
    <lineage>
        <taxon>Bacteria</taxon>
        <taxon>Pseudomonadati</taxon>
        <taxon>Bacteroidota</taxon>
        <taxon>Flavobacteriia</taxon>
        <taxon>Flavobacteriales</taxon>
        <taxon>Flavobacteriaceae</taxon>
        <taxon>Euzebyella</taxon>
    </lineage>
</organism>
<protein>
    <submittedName>
        <fullName evidence="1">Uncharacterized protein</fullName>
    </submittedName>
</protein>
<sequence>MNKLVEEGRNNLENLWAGHLIERGLYDKATFIITAENVRPNLHREMVQHHMDNGLRKYMNQVIERKTSIQQNRLLKEGVFAINSLLGGSSKKNKETYNGFKDELTDWSKYKGQGVRLFI</sequence>
<keyword evidence="2" id="KW-1185">Reference proteome</keyword>
<gene>
    <name evidence="1" type="ORF">ACFOUT_05875</name>
</gene>
<proteinExistence type="predicted"/>
<comment type="caution">
    <text evidence="1">The sequence shown here is derived from an EMBL/GenBank/DDBJ whole genome shotgun (WGS) entry which is preliminary data.</text>
</comment>
<accession>A0ABV8JQQ3</accession>
<dbReference type="Proteomes" id="UP001595814">
    <property type="component" value="Unassembled WGS sequence"/>
</dbReference>